<evidence type="ECO:0000313" key="4">
    <source>
        <dbReference type="Proteomes" id="UP001055439"/>
    </source>
</evidence>
<gene>
    <name evidence="3" type="ORF">MUK42_09177</name>
</gene>
<protein>
    <submittedName>
        <fullName evidence="3">Uncharacterized protein</fullName>
    </submittedName>
</protein>
<feature type="region of interest" description="Disordered" evidence="1">
    <location>
        <begin position="55"/>
        <end position="94"/>
    </location>
</feature>
<feature type="compositionally biased region" description="Low complexity" evidence="1">
    <location>
        <begin position="55"/>
        <end position="67"/>
    </location>
</feature>
<keyword evidence="2" id="KW-0472">Membrane</keyword>
<keyword evidence="4" id="KW-1185">Reference proteome</keyword>
<keyword evidence="2" id="KW-1133">Transmembrane helix</keyword>
<feature type="transmembrane region" description="Helical" evidence="2">
    <location>
        <begin position="12"/>
        <end position="31"/>
    </location>
</feature>
<evidence type="ECO:0000256" key="2">
    <source>
        <dbReference type="SAM" id="Phobius"/>
    </source>
</evidence>
<accession>A0A9E7FIT7</accession>
<name>A0A9E7FIT7_9LILI</name>
<dbReference type="EMBL" id="CP097506">
    <property type="protein sequence ID" value="URD97450.1"/>
    <property type="molecule type" value="Genomic_DNA"/>
</dbReference>
<sequence length="94" mass="9920">MGYAGSRRRGGFVGLICFASVFFWLLASQSICDGRVLNRSIDPSLWIVLLLKQPPSSGPSGCSTPSGMKTCDPPLGVSNPKRQPPATVAESTPP</sequence>
<reference evidence="3" key="1">
    <citation type="submission" date="2022-05" db="EMBL/GenBank/DDBJ databases">
        <title>The Musa troglodytarum L. genome provides insights into the mechanism of non-climacteric behaviour and enrichment of carotenoids.</title>
        <authorList>
            <person name="Wang J."/>
        </authorList>
    </citation>
    <scope>NUCLEOTIDE SEQUENCE</scope>
    <source>
        <tissue evidence="3">Leaf</tissue>
    </source>
</reference>
<evidence type="ECO:0000313" key="3">
    <source>
        <dbReference type="EMBL" id="URD97450.1"/>
    </source>
</evidence>
<keyword evidence="2" id="KW-0812">Transmembrane</keyword>
<organism evidence="3 4">
    <name type="scientific">Musa troglodytarum</name>
    <name type="common">fe'i banana</name>
    <dbReference type="NCBI Taxonomy" id="320322"/>
    <lineage>
        <taxon>Eukaryota</taxon>
        <taxon>Viridiplantae</taxon>
        <taxon>Streptophyta</taxon>
        <taxon>Embryophyta</taxon>
        <taxon>Tracheophyta</taxon>
        <taxon>Spermatophyta</taxon>
        <taxon>Magnoliopsida</taxon>
        <taxon>Liliopsida</taxon>
        <taxon>Zingiberales</taxon>
        <taxon>Musaceae</taxon>
        <taxon>Musa</taxon>
    </lineage>
</organism>
<dbReference type="AlphaFoldDB" id="A0A9E7FIT7"/>
<proteinExistence type="predicted"/>
<evidence type="ECO:0000256" key="1">
    <source>
        <dbReference type="SAM" id="MobiDB-lite"/>
    </source>
</evidence>
<dbReference type="Proteomes" id="UP001055439">
    <property type="component" value="Chromosome 4"/>
</dbReference>